<dbReference type="InterPro" id="IPR016059">
    <property type="entry name" value="DNA_ligase_ATP-dep_CS"/>
</dbReference>
<keyword evidence="2" id="KW-0436">Ligase</keyword>
<name>A7K8E7_9PHYC</name>
<evidence type="ECO:0000256" key="3">
    <source>
        <dbReference type="ARBA" id="ARBA00022705"/>
    </source>
</evidence>
<dbReference type="Gene3D" id="3.30.1490.70">
    <property type="match status" value="1"/>
</dbReference>
<dbReference type="SUPFAM" id="SSF56091">
    <property type="entry name" value="DNA ligase/mRNA capping enzyme, catalytic domain"/>
    <property type="match status" value="1"/>
</dbReference>
<gene>
    <name evidence="7" type="primary">Z187L</name>
    <name evidence="7" type="ORF">ATCV1_Z187L</name>
</gene>
<dbReference type="CDD" id="cd08041">
    <property type="entry name" value="OBF_kDNA_ligase_like"/>
    <property type="match status" value="1"/>
</dbReference>
<organism evidence="7 8">
    <name type="scientific">Chlorovirus heliozoae</name>
    <dbReference type="NCBI Taxonomy" id="322019"/>
    <lineage>
        <taxon>Viruses</taxon>
        <taxon>Varidnaviria</taxon>
        <taxon>Bamfordvirae</taxon>
        <taxon>Nucleocytoviricota</taxon>
        <taxon>Megaviricetes</taxon>
        <taxon>Algavirales</taxon>
        <taxon>Phycodnaviridae</taxon>
        <taxon>Chlorovirus</taxon>
    </lineage>
</organism>
<dbReference type="InterPro" id="IPR029319">
    <property type="entry name" value="DNA_ligase_OB"/>
</dbReference>
<evidence type="ECO:0000313" key="7">
    <source>
        <dbReference type="EMBL" id="ABT16321.1"/>
    </source>
</evidence>
<evidence type="ECO:0000256" key="4">
    <source>
        <dbReference type="ARBA" id="ARBA00022763"/>
    </source>
</evidence>
<evidence type="ECO:0000256" key="2">
    <source>
        <dbReference type="ARBA" id="ARBA00022598"/>
    </source>
</evidence>
<evidence type="ECO:0000313" key="8">
    <source>
        <dbReference type="Proteomes" id="UP000202420"/>
    </source>
</evidence>
<feature type="domain" description="DNA ligase OB-like" evidence="6">
    <location>
        <begin position="233"/>
        <end position="295"/>
    </location>
</feature>
<dbReference type="InterPro" id="IPR050326">
    <property type="entry name" value="NAD_dep_DNA_ligaseB"/>
</dbReference>
<evidence type="ECO:0000256" key="5">
    <source>
        <dbReference type="ARBA" id="ARBA00023204"/>
    </source>
</evidence>
<dbReference type="GeneID" id="5470568"/>
<dbReference type="KEGG" id="vg:5470568"/>
<accession>A7K8E7</accession>
<reference evidence="7 8" key="1">
    <citation type="submission" date="2006-09" db="EMBL/GenBank/DDBJ databases">
        <title>Sequence and annotation of the 288-kb ATCV-1 virus that infects an endosymbiotic Chlorella strain of the heliozoon Acanthocystis turfacea.</title>
        <authorList>
            <person name="Fitzgerald L.A."/>
            <person name="Graves M.V."/>
            <person name="Li X."/>
            <person name="Pfitzner A.J.P."/>
            <person name="Hartigan J."/>
            <person name="Van Etten J.L."/>
        </authorList>
    </citation>
    <scope>NUCLEOTIDE SEQUENCE [LARGE SCALE GENOMIC DNA]</scope>
    <source>
        <strain evidence="7 8">ATCV-1</strain>
    </source>
</reference>
<keyword evidence="8" id="KW-1185">Reference proteome</keyword>
<comment type="similarity">
    <text evidence="1">Belongs to the ATP-dependent DNA ligase family.</text>
</comment>
<keyword evidence="3" id="KW-0235">DNA replication</keyword>
<protein>
    <submittedName>
        <fullName evidence="7">Uncharacterized protein Z187L</fullName>
    </submittedName>
</protein>
<dbReference type="Pfam" id="PF14743">
    <property type="entry name" value="DNA_ligase_OB_2"/>
    <property type="match status" value="1"/>
</dbReference>
<proteinExistence type="inferred from homology"/>
<sequence>MAIQKPLLAASLKKLSVDDLTFPVYATPKLDGIRALKIDGTIVSRTFKPIRNTTISNVLMSLLPDGSDGEILSGKTFQDSTSTVMSADAGIGSGTTFFWFDYVKDDPDKGYLDRIADMKKFVDSRPEILKDSRVTIVPLIPKKIDTAEELNVFEQWCLDQGFEGVMVRNAGGKYKFGRSTEKEQILVKIKQFEDDEAVVIGVSALQTNVNDKKMNELGDMRRTSHKDGKIDLEMLGALDVEWNGIRFGIGTGFDKDTREDLWKRRDSIIGKIVKFKYFSQGVKTAPRFPVFLGFRDKNDM</sequence>
<dbReference type="Gene3D" id="3.30.470.30">
    <property type="entry name" value="DNA ligase/mRNA capping enzyme"/>
    <property type="match status" value="1"/>
</dbReference>
<dbReference type="SUPFAM" id="SSF50249">
    <property type="entry name" value="Nucleic acid-binding proteins"/>
    <property type="match status" value="1"/>
</dbReference>
<dbReference type="PROSITE" id="PS00333">
    <property type="entry name" value="DNA_LIGASE_A2"/>
    <property type="match status" value="1"/>
</dbReference>
<evidence type="ECO:0000256" key="1">
    <source>
        <dbReference type="ARBA" id="ARBA00007572"/>
    </source>
</evidence>
<dbReference type="PANTHER" id="PTHR47810:SF1">
    <property type="entry name" value="DNA LIGASE B"/>
    <property type="match status" value="1"/>
</dbReference>
<dbReference type="Gene3D" id="2.40.50.140">
    <property type="entry name" value="Nucleic acid-binding proteins"/>
    <property type="match status" value="1"/>
</dbReference>
<dbReference type="RefSeq" id="YP_001426668.1">
    <property type="nucleotide sequence ID" value="NC_008724.1"/>
</dbReference>
<dbReference type="EMBL" id="EF101928">
    <property type="protein sequence ID" value="ABT16321.1"/>
    <property type="molecule type" value="Genomic_DNA"/>
</dbReference>
<dbReference type="PANTHER" id="PTHR47810">
    <property type="entry name" value="DNA LIGASE"/>
    <property type="match status" value="1"/>
</dbReference>
<dbReference type="OrthoDB" id="4300at10239"/>
<keyword evidence="4" id="KW-0227">DNA damage</keyword>
<dbReference type="GO" id="GO:0003909">
    <property type="term" value="F:DNA ligase activity"/>
    <property type="evidence" value="ECO:0007669"/>
    <property type="project" value="InterPro"/>
</dbReference>
<dbReference type="GO" id="GO:0006260">
    <property type="term" value="P:DNA replication"/>
    <property type="evidence" value="ECO:0007669"/>
    <property type="project" value="UniProtKB-KW"/>
</dbReference>
<keyword evidence="5" id="KW-0234">DNA repair</keyword>
<dbReference type="GO" id="GO:0006281">
    <property type="term" value="P:DNA repair"/>
    <property type="evidence" value="ECO:0007669"/>
    <property type="project" value="UniProtKB-KW"/>
</dbReference>
<dbReference type="Proteomes" id="UP000202420">
    <property type="component" value="Segment"/>
</dbReference>
<evidence type="ECO:0000259" key="6">
    <source>
        <dbReference type="Pfam" id="PF14743"/>
    </source>
</evidence>
<dbReference type="InterPro" id="IPR012340">
    <property type="entry name" value="NA-bd_OB-fold"/>
</dbReference>